<dbReference type="InterPro" id="IPR051266">
    <property type="entry name" value="CLCR"/>
</dbReference>
<dbReference type="Pfam" id="PF12450">
    <property type="entry name" value="vWF_A"/>
    <property type="match status" value="1"/>
</dbReference>
<evidence type="ECO:0000313" key="4">
    <source>
        <dbReference type="Proteomes" id="UP000184038"/>
    </source>
</evidence>
<feature type="compositionally biased region" description="Polar residues" evidence="1">
    <location>
        <begin position="34"/>
        <end position="47"/>
    </location>
</feature>
<protein>
    <submittedName>
        <fullName evidence="3">Ca-activated chloride channel family protein</fullName>
    </submittedName>
</protein>
<dbReference type="SMART" id="SM00327">
    <property type="entry name" value="VWA"/>
    <property type="match status" value="1"/>
</dbReference>
<feature type="compositionally biased region" description="Low complexity" evidence="1">
    <location>
        <begin position="53"/>
        <end position="75"/>
    </location>
</feature>
<dbReference type="PANTHER" id="PTHR10579:SF43">
    <property type="entry name" value="ZINC FINGER (C3HC4-TYPE RING FINGER) FAMILY PROTEIN"/>
    <property type="match status" value="1"/>
</dbReference>
<name>A0A1M7KAY0_9FIRM</name>
<dbReference type="RefSeq" id="WP_073288428.1">
    <property type="nucleotide sequence ID" value="NZ_FRCP01000013.1"/>
</dbReference>
<proteinExistence type="predicted"/>
<feature type="domain" description="VWFA" evidence="2">
    <location>
        <begin position="202"/>
        <end position="380"/>
    </location>
</feature>
<evidence type="ECO:0000256" key="1">
    <source>
        <dbReference type="SAM" id="MobiDB-lite"/>
    </source>
</evidence>
<evidence type="ECO:0000313" key="3">
    <source>
        <dbReference type="EMBL" id="SHM62388.1"/>
    </source>
</evidence>
<dbReference type="PANTHER" id="PTHR10579">
    <property type="entry name" value="CALCIUM-ACTIVATED CHLORIDE CHANNEL REGULATOR"/>
    <property type="match status" value="1"/>
</dbReference>
<dbReference type="Proteomes" id="UP000184038">
    <property type="component" value="Unassembled WGS sequence"/>
</dbReference>
<dbReference type="InterPro" id="IPR022156">
    <property type="entry name" value="Uncharacterised_YfbK_N"/>
</dbReference>
<keyword evidence="4" id="KW-1185">Reference proteome</keyword>
<dbReference type="InterPro" id="IPR036465">
    <property type="entry name" value="vWFA_dom_sf"/>
</dbReference>
<sequence length="560" mass="62603">MNKKEKFALVMVVLVFVMVGCGRKSKDEAKKDGYNSTEYSSNTSDTYDTGVEYSTSADDSDTTYDSGSATDSDYTTNSYDVETDIKEDIYYSGSGEEYNSYAENGFVAVSKEPLSTFSADVDTASYSNLRRMIKEGYIYDEDAIRVEEMLNYFNYDYEGPTGREPFGVNVEIGKCPWNPNTSLMMVGMQTKNIDFSEGPNSNLVFLLDVSGSMNDPDKLPLMQQAFCMLAENLTRKDRVSIVVYAGEDAVILEGAKGNETNRIIEKITSLEAGGSTAGSAGIQAAYELAERYFIKGGNNRVILATDGDLNVGLTTEYELTELITKKRDSGIYLSVLGFGTGNIKDNNMEALADNGNGNYAYIDSVYEAKKVLVDELGANMVTVAKDVKFQVEFNPEQIKGYRLIGYENRVLATEDFKDDAKDAGEIGAGHSVTALYELVPVSSNMELDEKVTGSRYSSVDEKYKDELLTIKVRYKEPDKEESKLLTYPVTTRAYTNKTSDDWNFATCIAEFAMILKDSPYLENGSMNHLRKRLNRIEFDDGYKKEFKQLVNKVAEWNYYE</sequence>
<gene>
    <name evidence="3" type="ORF">SAMN02746066_02639</name>
</gene>
<dbReference type="AlphaFoldDB" id="A0A1M7KAY0"/>
<dbReference type="CDD" id="cd01465">
    <property type="entry name" value="vWA_subgroup"/>
    <property type="match status" value="1"/>
</dbReference>
<dbReference type="Pfam" id="PF00092">
    <property type="entry name" value="VWA"/>
    <property type="match status" value="1"/>
</dbReference>
<dbReference type="InterPro" id="IPR021908">
    <property type="entry name" value="YfbK_C"/>
</dbReference>
<dbReference type="Gene3D" id="3.40.50.410">
    <property type="entry name" value="von Willebrand factor, type A domain"/>
    <property type="match status" value="1"/>
</dbReference>
<organism evidence="3 4">
    <name type="scientific">Anaerosporobacter mobilis DSM 15930</name>
    <dbReference type="NCBI Taxonomy" id="1120996"/>
    <lineage>
        <taxon>Bacteria</taxon>
        <taxon>Bacillati</taxon>
        <taxon>Bacillota</taxon>
        <taxon>Clostridia</taxon>
        <taxon>Lachnospirales</taxon>
        <taxon>Lachnospiraceae</taxon>
        <taxon>Anaerosporobacter</taxon>
    </lineage>
</organism>
<dbReference type="InterPro" id="IPR002035">
    <property type="entry name" value="VWF_A"/>
</dbReference>
<dbReference type="EMBL" id="FRCP01000013">
    <property type="protein sequence ID" value="SHM62388.1"/>
    <property type="molecule type" value="Genomic_DNA"/>
</dbReference>
<dbReference type="STRING" id="1120996.SAMN02746066_02639"/>
<dbReference type="SUPFAM" id="SSF53300">
    <property type="entry name" value="vWA-like"/>
    <property type="match status" value="1"/>
</dbReference>
<dbReference type="Pfam" id="PF12034">
    <property type="entry name" value="YfbK_C"/>
    <property type="match status" value="1"/>
</dbReference>
<dbReference type="PROSITE" id="PS50234">
    <property type="entry name" value="VWFA"/>
    <property type="match status" value="1"/>
</dbReference>
<evidence type="ECO:0000259" key="2">
    <source>
        <dbReference type="PROSITE" id="PS50234"/>
    </source>
</evidence>
<dbReference type="PROSITE" id="PS51257">
    <property type="entry name" value="PROKAR_LIPOPROTEIN"/>
    <property type="match status" value="1"/>
</dbReference>
<feature type="region of interest" description="Disordered" evidence="1">
    <location>
        <begin position="26"/>
        <end position="75"/>
    </location>
</feature>
<accession>A0A1M7KAY0</accession>
<reference evidence="3 4" key="1">
    <citation type="submission" date="2016-11" db="EMBL/GenBank/DDBJ databases">
        <authorList>
            <person name="Jaros S."/>
            <person name="Januszkiewicz K."/>
            <person name="Wedrychowicz H."/>
        </authorList>
    </citation>
    <scope>NUCLEOTIDE SEQUENCE [LARGE SCALE GENOMIC DNA]</scope>
    <source>
        <strain evidence="3 4">DSM 15930</strain>
    </source>
</reference>